<proteinExistence type="predicted"/>
<reference evidence="2" key="1">
    <citation type="journal article" date="2014" name="Front. Microbiol.">
        <title>High frequency of phylogenetically diverse reductive dehalogenase-homologous genes in deep subseafloor sedimentary metagenomes.</title>
        <authorList>
            <person name="Kawai M."/>
            <person name="Futagami T."/>
            <person name="Toyoda A."/>
            <person name="Takaki Y."/>
            <person name="Nishi S."/>
            <person name="Hori S."/>
            <person name="Arai W."/>
            <person name="Tsubouchi T."/>
            <person name="Morono Y."/>
            <person name="Uchiyama I."/>
            <person name="Ito T."/>
            <person name="Fujiyama A."/>
            <person name="Inagaki F."/>
            <person name="Takami H."/>
        </authorList>
    </citation>
    <scope>NUCLEOTIDE SEQUENCE</scope>
    <source>
        <strain evidence="2">Expedition CK06-06</strain>
    </source>
</reference>
<evidence type="ECO:0000313" key="2">
    <source>
        <dbReference type="EMBL" id="GAI00700.1"/>
    </source>
</evidence>
<dbReference type="AlphaFoldDB" id="X1LE46"/>
<gene>
    <name evidence="2" type="ORF">S06H3_05073</name>
</gene>
<feature type="transmembrane region" description="Helical" evidence="1">
    <location>
        <begin position="20"/>
        <end position="36"/>
    </location>
</feature>
<name>X1LE46_9ZZZZ</name>
<keyword evidence="1" id="KW-0472">Membrane</keyword>
<evidence type="ECO:0000256" key="1">
    <source>
        <dbReference type="SAM" id="Phobius"/>
    </source>
</evidence>
<protein>
    <submittedName>
        <fullName evidence="2">Uncharacterized protein</fullName>
    </submittedName>
</protein>
<dbReference type="EMBL" id="BARV01001842">
    <property type="protein sequence ID" value="GAI00700.1"/>
    <property type="molecule type" value="Genomic_DNA"/>
</dbReference>
<keyword evidence="1" id="KW-1133">Transmembrane helix</keyword>
<accession>X1LE46</accession>
<keyword evidence="1" id="KW-0812">Transmembrane</keyword>
<comment type="caution">
    <text evidence="2">The sequence shown here is derived from an EMBL/GenBank/DDBJ whole genome shotgun (WGS) entry which is preliminary data.</text>
</comment>
<organism evidence="2">
    <name type="scientific">marine sediment metagenome</name>
    <dbReference type="NCBI Taxonomy" id="412755"/>
    <lineage>
        <taxon>unclassified sequences</taxon>
        <taxon>metagenomes</taxon>
        <taxon>ecological metagenomes</taxon>
    </lineage>
</organism>
<sequence>MIDNNKMKMLDSRCTILDGYFLKIFVTVVLVILVCAKRNEFQKIKDGDFDIITKGTYHGTTIFLRQGGEYDRLVNDLRTKIERDRDILPMITRRFFFVSERLIYKFKFAAAA</sequence>